<accession>A0A4Y3PWP5</accession>
<dbReference type="AlphaFoldDB" id="A0A4Y3PWP5"/>
<sequence>MSLKWEYEELFESFMEDYFSYKNANMSDSESLARTYNVYEAIQNQGEMEKAIIHIIYGELLLKQSKVLVTAKETTKKDLLSLDLNKLKNVVTDEQFKDLLIRRDRILQEIDTKPLDYYPVVRWYYFEMTNNVREYFQNQNFEACSGEDIVNNVLERFKRDSRNTSSENITVKTTLAELLLLNNIRANENIRIIKSELEKFDLNDIGEQLSEDEKRDLSSRIKDVLSKL</sequence>
<proteinExistence type="predicted"/>
<dbReference type="EMBL" id="BJMH01000076">
    <property type="protein sequence ID" value="GEB35929.1"/>
    <property type="molecule type" value="Genomic_DNA"/>
</dbReference>
<keyword evidence="2" id="KW-1185">Reference proteome</keyword>
<protein>
    <submittedName>
        <fullName evidence="1">Uncharacterized protein</fullName>
    </submittedName>
</protein>
<gene>
    <name evidence="1" type="ORF">BPA01_55090</name>
</gene>
<reference evidence="1 2" key="1">
    <citation type="submission" date="2019-06" db="EMBL/GenBank/DDBJ databases">
        <title>Whole genome shotgun sequence of Brevibacillus parabrevis NBRC 12334.</title>
        <authorList>
            <person name="Hosoyama A."/>
            <person name="Uohara A."/>
            <person name="Ohji S."/>
            <person name="Ichikawa N."/>
        </authorList>
    </citation>
    <scope>NUCLEOTIDE SEQUENCE [LARGE SCALE GENOMIC DNA]</scope>
    <source>
        <strain evidence="1 2">NBRC 12334</strain>
    </source>
</reference>
<comment type="caution">
    <text evidence="1">The sequence shown here is derived from an EMBL/GenBank/DDBJ whole genome shotgun (WGS) entry which is preliminary data.</text>
</comment>
<name>A0A4Y3PWP5_BREPA</name>
<dbReference type="Proteomes" id="UP000316882">
    <property type="component" value="Unassembled WGS sequence"/>
</dbReference>
<evidence type="ECO:0000313" key="1">
    <source>
        <dbReference type="EMBL" id="GEB35929.1"/>
    </source>
</evidence>
<dbReference type="InterPro" id="IPR025678">
    <property type="entry name" value="Imm3"/>
</dbReference>
<dbReference type="RefSeq" id="WP_122966788.1">
    <property type="nucleotide sequence ID" value="NZ_BJMH01000076.1"/>
</dbReference>
<evidence type="ECO:0000313" key="2">
    <source>
        <dbReference type="Proteomes" id="UP000316882"/>
    </source>
</evidence>
<dbReference type="Pfam" id="PF14425">
    <property type="entry name" value="Imm3"/>
    <property type="match status" value="2"/>
</dbReference>
<organism evidence="1 2">
    <name type="scientific">Brevibacillus parabrevis</name>
    <dbReference type="NCBI Taxonomy" id="54914"/>
    <lineage>
        <taxon>Bacteria</taxon>
        <taxon>Bacillati</taxon>
        <taxon>Bacillota</taxon>
        <taxon>Bacilli</taxon>
        <taxon>Bacillales</taxon>
        <taxon>Paenibacillaceae</taxon>
        <taxon>Brevibacillus</taxon>
    </lineage>
</organism>